<evidence type="ECO:0000313" key="1">
    <source>
        <dbReference type="EMBL" id="CAE0813856.1"/>
    </source>
</evidence>
<accession>A0A7S4D2A7</accession>
<name>A0A7S4D2A7_9EUGL</name>
<reference evidence="1" key="1">
    <citation type="submission" date="2021-01" db="EMBL/GenBank/DDBJ databases">
        <authorList>
            <person name="Corre E."/>
            <person name="Pelletier E."/>
            <person name="Niang G."/>
            <person name="Scheremetjew M."/>
            <person name="Finn R."/>
            <person name="Kale V."/>
            <person name="Holt S."/>
            <person name="Cochrane G."/>
            <person name="Meng A."/>
            <person name="Brown T."/>
            <person name="Cohen L."/>
        </authorList>
    </citation>
    <scope>NUCLEOTIDE SEQUENCE</scope>
    <source>
        <strain evidence="1">CCMP1594</strain>
    </source>
</reference>
<dbReference type="EMBL" id="HBJA01071133">
    <property type="protein sequence ID" value="CAE0813856.1"/>
    <property type="molecule type" value="Transcribed_RNA"/>
</dbReference>
<gene>
    <name evidence="1" type="ORF">EGYM00163_LOCUS25007</name>
</gene>
<organism evidence="1">
    <name type="scientific">Eutreptiella gymnastica</name>
    <dbReference type="NCBI Taxonomy" id="73025"/>
    <lineage>
        <taxon>Eukaryota</taxon>
        <taxon>Discoba</taxon>
        <taxon>Euglenozoa</taxon>
        <taxon>Euglenida</taxon>
        <taxon>Spirocuta</taxon>
        <taxon>Euglenophyceae</taxon>
        <taxon>Eutreptiales</taxon>
        <taxon>Eutreptiaceae</taxon>
        <taxon>Eutreptiella</taxon>
    </lineage>
</organism>
<sequence length="106" mass="12080">MAMHLHYIFANALLLHRTRSMHIRFITQKYFKTEVQSKPTFSGPVEEVLDEVYDVKYFKGEDGDKVVLAVTVVTPPVEESGEVRIYVGGGHWVPSLDLSSHAYGRR</sequence>
<dbReference type="AlphaFoldDB" id="A0A7S4D2A7"/>
<proteinExistence type="predicted"/>
<protein>
    <submittedName>
        <fullName evidence="1">Uncharacterized protein</fullName>
    </submittedName>
</protein>